<accession>A0A6V7NP46</accession>
<organism evidence="2">
    <name type="scientific">Ananas comosus var. bracteatus</name>
    <name type="common">red pineapple</name>
    <dbReference type="NCBI Taxonomy" id="296719"/>
    <lineage>
        <taxon>Eukaryota</taxon>
        <taxon>Viridiplantae</taxon>
        <taxon>Streptophyta</taxon>
        <taxon>Embryophyta</taxon>
        <taxon>Tracheophyta</taxon>
        <taxon>Spermatophyta</taxon>
        <taxon>Magnoliopsida</taxon>
        <taxon>Liliopsida</taxon>
        <taxon>Poales</taxon>
        <taxon>Bromeliaceae</taxon>
        <taxon>Bromelioideae</taxon>
        <taxon>Ananas</taxon>
    </lineage>
</organism>
<proteinExistence type="predicted"/>
<dbReference type="EMBL" id="LR862140">
    <property type="protein sequence ID" value="CAD1820381.1"/>
    <property type="molecule type" value="Genomic_DNA"/>
</dbReference>
<feature type="coiled-coil region" evidence="1">
    <location>
        <begin position="50"/>
        <end position="80"/>
    </location>
</feature>
<evidence type="ECO:0000256" key="1">
    <source>
        <dbReference type="SAM" id="Coils"/>
    </source>
</evidence>
<protein>
    <submittedName>
        <fullName evidence="2">Uncharacterized protein</fullName>
    </submittedName>
</protein>
<dbReference type="AlphaFoldDB" id="A0A6V7NP46"/>
<evidence type="ECO:0000313" key="2">
    <source>
        <dbReference type="EMBL" id="CAD1820381.1"/>
    </source>
</evidence>
<keyword evidence="1" id="KW-0175">Coiled coil</keyword>
<sequence length="170" mass="17984">MMPITRSQLAGADNAANLEEVETSATSGSGEVRELRSQLATLTDLMAQQAAAAQQQADTARRQEARMKRLEDLLLQQAAASRETQAPTPPAPVWTSRRERCPCAQFVACCARGSALGGGFGGATCSGTPIGAIFPVLVEGAERDRLMERLNEFKRCGPGSSTARRSTTGS</sequence>
<gene>
    <name evidence="2" type="ORF">CB5_LOCUS3592</name>
</gene>
<name>A0A6V7NP46_ANACO</name>
<reference evidence="2" key="1">
    <citation type="submission" date="2020-07" db="EMBL/GenBank/DDBJ databases">
        <authorList>
            <person name="Lin J."/>
        </authorList>
    </citation>
    <scope>NUCLEOTIDE SEQUENCE</scope>
</reference>